<dbReference type="AlphaFoldDB" id="A0A8S9XE86"/>
<gene>
    <name evidence="2" type="ORF">GE061_020080</name>
</gene>
<comment type="caution">
    <text evidence="2">The sequence shown here is derived from an EMBL/GenBank/DDBJ whole genome shotgun (WGS) entry which is preliminary data.</text>
</comment>
<keyword evidence="3" id="KW-1185">Reference proteome</keyword>
<evidence type="ECO:0000256" key="1">
    <source>
        <dbReference type="SAM" id="MobiDB-lite"/>
    </source>
</evidence>
<evidence type="ECO:0000313" key="3">
    <source>
        <dbReference type="Proteomes" id="UP000466442"/>
    </source>
</evidence>
<reference evidence="2" key="1">
    <citation type="journal article" date="2021" name="Mol. Ecol. Resour.">
        <title>Apolygus lucorum genome provides insights into omnivorousness and mesophyll feeding.</title>
        <authorList>
            <person name="Liu Y."/>
            <person name="Liu H."/>
            <person name="Wang H."/>
            <person name="Huang T."/>
            <person name="Liu B."/>
            <person name="Yang B."/>
            <person name="Yin L."/>
            <person name="Li B."/>
            <person name="Zhang Y."/>
            <person name="Zhang S."/>
            <person name="Jiang F."/>
            <person name="Zhang X."/>
            <person name="Ren Y."/>
            <person name="Wang B."/>
            <person name="Wang S."/>
            <person name="Lu Y."/>
            <person name="Wu K."/>
            <person name="Fan W."/>
            <person name="Wang G."/>
        </authorList>
    </citation>
    <scope>NUCLEOTIDE SEQUENCE</scope>
    <source>
        <strain evidence="2">12Hb</strain>
    </source>
</reference>
<dbReference type="EMBL" id="WIXP02000009">
    <property type="protein sequence ID" value="KAF6205905.1"/>
    <property type="molecule type" value="Genomic_DNA"/>
</dbReference>
<evidence type="ECO:0000313" key="2">
    <source>
        <dbReference type="EMBL" id="KAF6205905.1"/>
    </source>
</evidence>
<proteinExistence type="predicted"/>
<organism evidence="2 3">
    <name type="scientific">Apolygus lucorum</name>
    <name type="common">Small green plant bug</name>
    <name type="synonym">Lygocoris lucorum</name>
    <dbReference type="NCBI Taxonomy" id="248454"/>
    <lineage>
        <taxon>Eukaryota</taxon>
        <taxon>Metazoa</taxon>
        <taxon>Ecdysozoa</taxon>
        <taxon>Arthropoda</taxon>
        <taxon>Hexapoda</taxon>
        <taxon>Insecta</taxon>
        <taxon>Pterygota</taxon>
        <taxon>Neoptera</taxon>
        <taxon>Paraneoptera</taxon>
        <taxon>Hemiptera</taxon>
        <taxon>Heteroptera</taxon>
        <taxon>Panheteroptera</taxon>
        <taxon>Cimicomorpha</taxon>
        <taxon>Miridae</taxon>
        <taxon>Mirini</taxon>
        <taxon>Apolygus</taxon>
    </lineage>
</organism>
<accession>A0A8S9XE86</accession>
<sequence>MGILFFVFARLVGGGERLKKFESSEVLRDKKITSVERICEVPFEADKIQRYDDIPTVEVGTEVIFLHELIALLENYSSLDDVEFCLLPPEERGNFTDEESRNEDEFDLNHLPVKILRQGAELVASNEAGNGDPNSFNNLIFEDENIVIPADYASDDVDINVMMDQDISMAENDITSTPAIIREDRMTTPANRDDQSSEYSSGAKR</sequence>
<feature type="compositionally biased region" description="Basic and acidic residues" evidence="1">
    <location>
        <begin position="181"/>
        <end position="195"/>
    </location>
</feature>
<dbReference type="Proteomes" id="UP000466442">
    <property type="component" value="Linkage Group LG9"/>
</dbReference>
<dbReference type="OrthoDB" id="10057240at2759"/>
<protein>
    <submittedName>
        <fullName evidence="2">Uncharacterized protein</fullName>
    </submittedName>
</protein>
<feature type="region of interest" description="Disordered" evidence="1">
    <location>
        <begin position="180"/>
        <end position="205"/>
    </location>
</feature>
<name>A0A8S9XE86_APOLU</name>